<feature type="chain" id="PRO_5025640605" description="Extracellular membrane protein CFEM domain-containing protein" evidence="3">
    <location>
        <begin position="29"/>
        <end position="288"/>
    </location>
</feature>
<keyword evidence="5" id="KW-1185">Reference proteome</keyword>
<keyword evidence="2" id="KW-1133">Transmembrane helix</keyword>
<accession>A0A6A5YTM4</accession>
<dbReference type="Proteomes" id="UP000799770">
    <property type="component" value="Unassembled WGS sequence"/>
</dbReference>
<evidence type="ECO:0000313" key="4">
    <source>
        <dbReference type="EMBL" id="KAF2110495.1"/>
    </source>
</evidence>
<proteinExistence type="predicted"/>
<feature type="signal peptide" evidence="3">
    <location>
        <begin position="1"/>
        <end position="28"/>
    </location>
</feature>
<evidence type="ECO:0008006" key="6">
    <source>
        <dbReference type="Google" id="ProtNLM"/>
    </source>
</evidence>
<feature type="region of interest" description="Disordered" evidence="1">
    <location>
        <begin position="140"/>
        <end position="181"/>
    </location>
</feature>
<name>A0A6A5YTM4_9PLEO</name>
<dbReference type="AlphaFoldDB" id="A0A6A5YTM4"/>
<keyword evidence="2" id="KW-0812">Transmembrane</keyword>
<protein>
    <recommendedName>
        <fullName evidence="6">Extracellular membrane protein CFEM domain-containing protein</fullName>
    </recommendedName>
</protein>
<evidence type="ECO:0000256" key="2">
    <source>
        <dbReference type="SAM" id="Phobius"/>
    </source>
</evidence>
<keyword evidence="2" id="KW-0472">Membrane</keyword>
<keyword evidence="3" id="KW-0732">Signal</keyword>
<organism evidence="4 5">
    <name type="scientific">Lophiotrema nucula</name>
    <dbReference type="NCBI Taxonomy" id="690887"/>
    <lineage>
        <taxon>Eukaryota</taxon>
        <taxon>Fungi</taxon>
        <taxon>Dikarya</taxon>
        <taxon>Ascomycota</taxon>
        <taxon>Pezizomycotina</taxon>
        <taxon>Dothideomycetes</taxon>
        <taxon>Pleosporomycetidae</taxon>
        <taxon>Pleosporales</taxon>
        <taxon>Lophiotremataceae</taxon>
        <taxon>Lophiotrema</taxon>
    </lineage>
</organism>
<evidence type="ECO:0000313" key="5">
    <source>
        <dbReference type="Proteomes" id="UP000799770"/>
    </source>
</evidence>
<evidence type="ECO:0000256" key="1">
    <source>
        <dbReference type="SAM" id="MobiDB-lite"/>
    </source>
</evidence>
<reference evidence="4" key="1">
    <citation type="journal article" date="2020" name="Stud. Mycol.">
        <title>101 Dothideomycetes genomes: a test case for predicting lifestyles and emergence of pathogens.</title>
        <authorList>
            <person name="Haridas S."/>
            <person name="Albert R."/>
            <person name="Binder M."/>
            <person name="Bloem J."/>
            <person name="Labutti K."/>
            <person name="Salamov A."/>
            <person name="Andreopoulos B."/>
            <person name="Baker S."/>
            <person name="Barry K."/>
            <person name="Bills G."/>
            <person name="Bluhm B."/>
            <person name="Cannon C."/>
            <person name="Castanera R."/>
            <person name="Culley D."/>
            <person name="Daum C."/>
            <person name="Ezra D."/>
            <person name="Gonzalez J."/>
            <person name="Henrissat B."/>
            <person name="Kuo A."/>
            <person name="Liang C."/>
            <person name="Lipzen A."/>
            <person name="Lutzoni F."/>
            <person name="Magnuson J."/>
            <person name="Mondo S."/>
            <person name="Nolan M."/>
            <person name="Ohm R."/>
            <person name="Pangilinan J."/>
            <person name="Park H.-J."/>
            <person name="Ramirez L."/>
            <person name="Alfaro M."/>
            <person name="Sun H."/>
            <person name="Tritt A."/>
            <person name="Yoshinaga Y."/>
            <person name="Zwiers L.-H."/>
            <person name="Turgeon B."/>
            <person name="Goodwin S."/>
            <person name="Spatafora J."/>
            <person name="Crous P."/>
            <person name="Grigoriev I."/>
        </authorList>
    </citation>
    <scope>NUCLEOTIDE SEQUENCE</scope>
    <source>
        <strain evidence="4">CBS 627.86</strain>
    </source>
</reference>
<feature type="transmembrane region" description="Helical" evidence="2">
    <location>
        <begin position="183"/>
        <end position="210"/>
    </location>
</feature>
<sequence>MKKFTYCCRLLSFYSILVPFVHLRPTQAQIGTITQDVTTAAAFGLQKQCARDCFVTTGFCPNDILGSDIGCASHTDCNGRWQATNDCYCRSDLQGPAQAFLTSCIERECSVGDSRIDASSAGSIYAQYCLEKGYSPEAKPATVPATTTKGTGAQTQTAAGGFAAGPTASTTNDNSNSSSSSKLSISTIIGIVVGSLAGLAFLAVALKILFNCLSKTRNKKQVYTPPPQTPYYTQQPVYSAQPHNGLPYYSQPSPMTEEVGPDDSVSMVGGPARPAPTLVSAAGYPRRY</sequence>
<gene>
    <name evidence="4" type="ORF">BDV96DRAFT_202657</name>
</gene>
<dbReference type="EMBL" id="ML977338">
    <property type="protein sequence ID" value="KAF2110495.1"/>
    <property type="molecule type" value="Genomic_DNA"/>
</dbReference>
<feature type="region of interest" description="Disordered" evidence="1">
    <location>
        <begin position="253"/>
        <end position="272"/>
    </location>
</feature>
<evidence type="ECO:0000256" key="3">
    <source>
        <dbReference type="SAM" id="SignalP"/>
    </source>
</evidence>
<dbReference type="OrthoDB" id="5421290at2759"/>